<dbReference type="AlphaFoldDB" id="A0A9W6NIU9"/>
<comment type="caution">
    <text evidence="4">The sequence shown here is derived from an EMBL/GenBank/DDBJ whole genome shotgun (WGS) entry which is preliminary data.</text>
</comment>
<feature type="domain" description="Acyltransferase 3" evidence="3">
    <location>
        <begin position="25"/>
        <end position="350"/>
    </location>
</feature>
<keyword evidence="2" id="KW-1133">Transmembrane helix</keyword>
<dbReference type="GO" id="GO:0009103">
    <property type="term" value="P:lipopolysaccharide biosynthetic process"/>
    <property type="evidence" value="ECO:0007669"/>
    <property type="project" value="TreeGrafter"/>
</dbReference>
<feature type="transmembrane region" description="Helical" evidence="2">
    <location>
        <begin position="272"/>
        <end position="294"/>
    </location>
</feature>
<gene>
    <name evidence="4" type="ORF">GCM10017581_000880</name>
</gene>
<dbReference type="InterPro" id="IPR002656">
    <property type="entry name" value="Acyl_transf_3_dom"/>
</dbReference>
<feature type="transmembrane region" description="Helical" evidence="2">
    <location>
        <begin position="69"/>
        <end position="90"/>
    </location>
</feature>
<dbReference type="EMBL" id="BSFP01000001">
    <property type="protein sequence ID" value="GLK98347.1"/>
    <property type="molecule type" value="Genomic_DNA"/>
</dbReference>
<reference evidence="4" key="2">
    <citation type="submission" date="2023-01" db="EMBL/GenBank/DDBJ databases">
        <authorList>
            <person name="Sun Q."/>
            <person name="Evtushenko L."/>
        </authorList>
    </citation>
    <scope>NUCLEOTIDE SEQUENCE</scope>
    <source>
        <strain evidence="4">VKM Ac-1321</strain>
    </source>
</reference>
<feature type="transmembrane region" description="Helical" evidence="2">
    <location>
        <begin position="301"/>
        <end position="322"/>
    </location>
</feature>
<accession>A0A9W6NIU9</accession>
<dbReference type="PANTHER" id="PTHR23028">
    <property type="entry name" value="ACETYLTRANSFERASE"/>
    <property type="match status" value="1"/>
</dbReference>
<dbReference type="InterPro" id="IPR050879">
    <property type="entry name" value="Acyltransferase_3"/>
</dbReference>
<evidence type="ECO:0000313" key="5">
    <source>
        <dbReference type="Proteomes" id="UP001143480"/>
    </source>
</evidence>
<feature type="transmembrane region" description="Helical" evidence="2">
    <location>
        <begin position="160"/>
        <end position="181"/>
    </location>
</feature>
<feature type="transmembrane region" description="Helical" evidence="2">
    <location>
        <begin position="102"/>
        <end position="122"/>
    </location>
</feature>
<dbReference type="Proteomes" id="UP001143480">
    <property type="component" value="Unassembled WGS sequence"/>
</dbReference>
<evidence type="ECO:0000313" key="4">
    <source>
        <dbReference type="EMBL" id="GLK98347.1"/>
    </source>
</evidence>
<dbReference type="Pfam" id="PF01757">
    <property type="entry name" value="Acyl_transf_3"/>
    <property type="match status" value="1"/>
</dbReference>
<dbReference type="GO" id="GO:0016020">
    <property type="term" value="C:membrane"/>
    <property type="evidence" value="ECO:0007669"/>
    <property type="project" value="TreeGrafter"/>
</dbReference>
<feature type="transmembrane region" description="Helical" evidence="2">
    <location>
        <begin position="188"/>
        <end position="207"/>
    </location>
</feature>
<dbReference type="PANTHER" id="PTHR23028:SF53">
    <property type="entry name" value="ACYL_TRANSF_3 DOMAIN-CONTAINING PROTEIN"/>
    <property type="match status" value="1"/>
</dbReference>
<keyword evidence="2" id="KW-0812">Transmembrane</keyword>
<reference evidence="4" key="1">
    <citation type="journal article" date="2014" name="Int. J. Syst. Evol. Microbiol.">
        <title>Complete genome sequence of Corynebacterium casei LMG S-19264T (=DSM 44701T), isolated from a smear-ripened cheese.</title>
        <authorList>
            <consortium name="US DOE Joint Genome Institute (JGI-PGF)"/>
            <person name="Walter F."/>
            <person name="Albersmeier A."/>
            <person name="Kalinowski J."/>
            <person name="Ruckert C."/>
        </authorList>
    </citation>
    <scope>NUCLEOTIDE SEQUENCE</scope>
    <source>
        <strain evidence="4">VKM Ac-1321</strain>
    </source>
</reference>
<dbReference type="RefSeq" id="WP_345301194.1">
    <property type="nucleotide sequence ID" value="NZ_BAAAXA010000003.1"/>
</dbReference>
<organism evidence="4 5">
    <name type="scientific">Dactylosporangium matsuzakiense</name>
    <dbReference type="NCBI Taxonomy" id="53360"/>
    <lineage>
        <taxon>Bacteria</taxon>
        <taxon>Bacillati</taxon>
        <taxon>Actinomycetota</taxon>
        <taxon>Actinomycetes</taxon>
        <taxon>Micromonosporales</taxon>
        <taxon>Micromonosporaceae</taxon>
        <taxon>Dactylosporangium</taxon>
    </lineage>
</organism>
<sequence length="431" mass="48176">MLNAPTPTEPRSTSGTPVRREGRLAALDGLRLVAALLVVLYHYVGTPQSHIWERENRAVFGRLFDFANYGYLGVQMFFVISGFVICMSCWDRNLKDFFVSRVTRLYPMYWVAIVVSFAVVHFNRSVALDSGVIRAPTTLSDLLVNFTMAQDALWVPSVDAVYWTLWAEARFYLLFAIVVAFGLTYRRVLAFASLWLIAAVITNHLDIALLDQVVQPIYAPYFILGILLYLIHRFGSTPLLWGLVGVAFLLAQHQVLLDTRHFNQFLGVHMKWTLAMVLFGGFLAVVAATALGWLRWANWKWLTIAGVMTYPLYLLHQDIGVITIRRLKGQIEPWALLPIMIAGMLVLAYLGHRLVEKPFAPRLKKLLKASMNFDTPSKIVPRGERGGGVGKPAEPTARDGETGTSARMFPAVDQDGPEPVGVVDASRPGRG</sequence>
<feature type="transmembrane region" description="Helical" evidence="2">
    <location>
        <begin position="213"/>
        <end position="231"/>
    </location>
</feature>
<evidence type="ECO:0000259" key="3">
    <source>
        <dbReference type="Pfam" id="PF01757"/>
    </source>
</evidence>
<evidence type="ECO:0000256" key="2">
    <source>
        <dbReference type="SAM" id="Phobius"/>
    </source>
</evidence>
<feature type="region of interest" description="Disordered" evidence="1">
    <location>
        <begin position="380"/>
        <end position="431"/>
    </location>
</feature>
<keyword evidence="2" id="KW-0472">Membrane</keyword>
<name>A0A9W6NIU9_9ACTN</name>
<evidence type="ECO:0000256" key="1">
    <source>
        <dbReference type="SAM" id="MobiDB-lite"/>
    </source>
</evidence>
<protein>
    <recommendedName>
        <fullName evidence="3">Acyltransferase 3 domain-containing protein</fullName>
    </recommendedName>
</protein>
<feature type="transmembrane region" description="Helical" evidence="2">
    <location>
        <begin position="24"/>
        <end position="44"/>
    </location>
</feature>
<feature type="transmembrane region" description="Helical" evidence="2">
    <location>
        <begin position="238"/>
        <end position="257"/>
    </location>
</feature>
<proteinExistence type="predicted"/>
<dbReference type="GO" id="GO:0016747">
    <property type="term" value="F:acyltransferase activity, transferring groups other than amino-acyl groups"/>
    <property type="evidence" value="ECO:0007669"/>
    <property type="project" value="InterPro"/>
</dbReference>
<keyword evidence="5" id="KW-1185">Reference proteome</keyword>
<feature type="transmembrane region" description="Helical" evidence="2">
    <location>
        <begin position="334"/>
        <end position="355"/>
    </location>
</feature>